<feature type="transmembrane region" description="Helical" evidence="23">
    <location>
        <begin position="170"/>
        <end position="194"/>
    </location>
</feature>
<dbReference type="CDD" id="cd00371">
    <property type="entry name" value="HMA"/>
    <property type="match status" value="2"/>
</dbReference>
<dbReference type="NCBIfam" id="TIGR01511">
    <property type="entry name" value="ATPase-IB1_Cu"/>
    <property type="match status" value="1"/>
</dbReference>
<dbReference type="Pfam" id="PF00122">
    <property type="entry name" value="E1-E2_ATPase"/>
    <property type="match status" value="1"/>
</dbReference>
<keyword evidence="9 23" id="KW-0479">Metal-binding</keyword>
<dbReference type="SFLD" id="SFLDG00002">
    <property type="entry name" value="C1.7:_P-type_atpase_like"/>
    <property type="match status" value="1"/>
</dbReference>
<evidence type="ECO:0000256" key="23">
    <source>
        <dbReference type="RuleBase" id="RU362081"/>
    </source>
</evidence>
<feature type="transmembrane region" description="Helical" evidence="23">
    <location>
        <begin position="275"/>
        <end position="293"/>
    </location>
</feature>
<dbReference type="EMBL" id="FUWO01000012">
    <property type="protein sequence ID" value="SJZ66208.1"/>
    <property type="molecule type" value="Genomic_DNA"/>
</dbReference>
<dbReference type="SFLD" id="SFLDS00003">
    <property type="entry name" value="Haloacid_Dehalogenase"/>
    <property type="match status" value="1"/>
</dbReference>
<dbReference type="PRINTS" id="PR00943">
    <property type="entry name" value="CUATPASE"/>
</dbReference>
<dbReference type="STRING" id="1121925.SAMN02746011_01421"/>
<dbReference type="Gene3D" id="3.30.70.100">
    <property type="match status" value="2"/>
</dbReference>
<evidence type="ECO:0000256" key="13">
    <source>
        <dbReference type="ARBA" id="ARBA00022840"/>
    </source>
</evidence>
<evidence type="ECO:0000256" key="7">
    <source>
        <dbReference type="ARBA" id="ARBA00022553"/>
    </source>
</evidence>
<keyword evidence="5" id="KW-0813">Transport</keyword>
<evidence type="ECO:0000259" key="24">
    <source>
        <dbReference type="PROSITE" id="PS50846"/>
    </source>
</evidence>
<keyword evidence="7" id="KW-0597">Phosphoprotein</keyword>
<evidence type="ECO:0000256" key="12">
    <source>
        <dbReference type="ARBA" id="ARBA00022796"/>
    </source>
</evidence>
<dbReference type="InterPro" id="IPR008250">
    <property type="entry name" value="ATPase_P-typ_transduc_dom_A_sf"/>
</dbReference>
<evidence type="ECO:0000256" key="18">
    <source>
        <dbReference type="ARBA" id="ARBA00023065"/>
    </source>
</evidence>
<evidence type="ECO:0000256" key="8">
    <source>
        <dbReference type="ARBA" id="ARBA00022692"/>
    </source>
</evidence>
<keyword evidence="26" id="KW-1185">Reference proteome</keyword>
<dbReference type="InterPro" id="IPR027256">
    <property type="entry name" value="P-typ_ATPase_IB"/>
</dbReference>
<dbReference type="GO" id="GO:0005886">
    <property type="term" value="C:plasma membrane"/>
    <property type="evidence" value="ECO:0007669"/>
    <property type="project" value="UniProtKB-SubCell"/>
</dbReference>
<dbReference type="Gene3D" id="2.70.150.10">
    <property type="entry name" value="Calcium-transporting ATPase, cytoplasmic transduction domain A"/>
    <property type="match status" value="1"/>
</dbReference>
<keyword evidence="14" id="KW-0460">Magnesium</keyword>
<evidence type="ECO:0000256" key="15">
    <source>
        <dbReference type="ARBA" id="ARBA00022967"/>
    </source>
</evidence>
<dbReference type="PANTHER" id="PTHR43520">
    <property type="entry name" value="ATP7, ISOFORM B"/>
    <property type="match status" value="1"/>
</dbReference>
<feature type="domain" description="HMA" evidence="24">
    <location>
        <begin position="79"/>
        <end position="144"/>
    </location>
</feature>
<dbReference type="Gene3D" id="3.40.50.1000">
    <property type="entry name" value="HAD superfamily/HAD-like"/>
    <property type="match status" value="1"/>
</dbReference>
<keyword evidence="11 23" id="KW-0547">Nucleotide-binding</keyword>
<protein>
    <recommendedName>
        <fullName evidence="4">Copper-exporting P-type ATPase</fullName>
        <ecNumber evidence="3">7.2.2.8</ecNumber>
    </recommendedName>
    <alternativeName>
        <fullName evidence="20">Copper-exporting P-type ATPase A</fullName>
    </alternativeName>
    <alternativeName>
        <fullName evidence="21">Cu(+)-exporting ATPase</fullName>
    </alternativeName>
</protein>
<evidence type="ECO:0000256" key="16">
    <source>
        <dbReference type="ARBA" id="ARBA00022989"/>
    </source>
</evidence>
<dbReference type="InterPro" id="IPR059000">
    <property type="entry name" value="ATPase_P-type_domA"/>
</dbReference>
<evidence type="ECO:0000256" key="9">
    <source>
        <dbReference type="ARBA" id="ARBA00022723"/>
    </source>
</evidence>
<feature type="transmembrane region" description="Helical" evidence="23">
    <location>
        <begin position="243"/>
        <end position="263"/>
    </location>
</feature>
<dbReference type="GO" id="GO:0055070">
    <property type="term" value="P:copper ion homeostasis"/>
    <property type="evidence" value="ECO:0007669"/>
    <property type="project" value="TreeGrafter"/>
</dbReference>
<gene>
    <name evidence="25" type="ORF">SAMN02746011_01421</name>
</gene>
<dbReference type="InterPro" id="IPR036412">
    <property type="entry name" value="HAD-like_sf"/>
</dbReference>
<feature type="transmembrane region" description="Helical" evidence="23">
    <location>
        <begin position="457"/>
        <end position="478"/>
    </location>
</feature>
<evidence type="ECO:0000256" key="22">
    <source>
        <dbReference type="ARBA" id="ARBA00049289"/>
    </source>
</evidence>
<evidence type="ECO:0000313" key="26">
    <source>
        <dbReference type="Proteomes" id="UP000189941"/>
    </source>
</evidence>
<reference evidence="26" key="1">
    <citation type="submission" date="2017-02" db="EMBL/GenBank/DDBJ databases">
        <authorList>
            <person name="Varghese N."/>
            <person name="Submissions S."/>
        </authorList>
    </citation>
    <scope>NUCLEOTIDE SEQUENCE [LARGE SCALE GENOMIC DNA]</scope>
    <source>
        <strain evidence="26">DSM 15739</strain>
    </source>
</reference>
<evidence type="ECO:0000256" key="4">
    <source>
        <dbReference type="ARBA" id="ARBA00015102"/>
    </source>
</evidence>
<dbReference type="Gene3D" id="3.40.1110.10">
    <property type="entry name" value="Calcium-transporting ATPase, cytoplasmic domain N"/>
    <property type="match status" value="1"/>
</dbReference>
<dbReference type="PROSITE" id="PS01047">
    <property type="entry name" value="HMA_1"/>
    <property type="match status" value="2"/>
</dbReference>
<keyword evidence="19 23" id="KW-0472">Membrane</keyword>
<dbReference type="AlphaFoldDB" id="A0A1T4MHF3"/>
<evidence type="ECO:0000256" key="2">
    <source>
        <dbReference type="ARBA" id="ARBA00006024"/>
    </source>
</evidence>
<evidence type="ECO:0000256" key="5">
    <source>
        <dbReference type="ARBA" id="ARBA00022448"/>
    </source>
</evidence>
<evidence type="ECO:0000256" key="17">
    <source>
        <dbReference type="ARBA" id="ARBA00023008"/>
    </source>
</evidence>
<dbReference type="GO" id="GO:0043682">
    <property type="term" value="F:P-type divalent copper transporter activity"/>
    <property type="evidence" value="ECO:0007669"/>
    <property type="project" value="TreeGrafter"/>
</dbReference>
<dbReference type="NCBIfam" id="TIGR00003">
    <property type="entry name" value="copper ion binding protein"/>
    <property type="match status" value="2"/>
</dbReference>
<evidence type="ECO:0000256" key="11">
    <source>
        <dbReference type="ARBA" id="ARBA00022741"/>
    </source>
</evidence>
<evidence type="ECO:0000256" key="19">
    <source>
        <dbReference type="ARBA" id="ARBA00023136"/>
    </source>
</evidence>
<evidence type="ECO:0000256" key="1">
    <source>
        <dbReference type="ARBA" id="ARBA00004651"/>
    </source>
</evidence>
<keyword evidence="18" id="KW-0406">Ion transport</keyword>
<dbReference type="InterPro" id="IPR023299">
    <property type="entry name" value="ATPase_P-typ_cyto_dom_N"/>
</dbReference>
<organism evidence="25 26">
    <name type="scientific">Globicatella sulfidifaciens DSM 15739</name>
    <dbReference type="NCBI Taxonomy" id="1121925"/>
    <lineage>
        <taxon>Bacteria</taxon>
        <taxon>Bacillati</taxon>
        <taxon>Bacillota</taxon>
        <taxon>Bacilli</taxon>
        <taxon>Lactobacillales</taxon>
        <taxon>Aerococcaceae</taxon>
        <taxon>Globicatella</taxon>
    </lineage>
</organism>
<dbReference type="SUPFAM" id="SSF56784">
    <property type="entry name" value="HAD-like"/>
    <property type="match status" value="1"/>
</dbReference>
<dbReference type="Proteomes" id="UP000189941">
    <property type="component" value="Unassembled WGS sequence"/>
</dbReference>
<dbReference type="SUPFAM" id="SSF81665">
    <property type="entry name" value="Calcium ATPase, transmembrane domain M"/>
    <property type="match status" value="1"/>
</dbReference>
<accession>A0A1T4MHF3</accession>
<dbReference type="SUPFAM" id="SSF55008">
    <property type="entry name" value="HMA, heavy metal-associated domain"/>
    <property type="match status" value="2"/>
</dbReference>
<comment type="similarity">
    <text evidence="2 23">Belongs to the cation transport ATPase (P-type) (TC 3.A.3) family. Type IB subfamily.</text>
</comment>
<evidence type="ECO:0000256" key="6">
    <source>
        <dbReference type="ARBA" id="ARBA00022475"/>
    </source>
</evidence>
<feature type="transmembrane region" description="Helical" evidence="23">
    <location>
        <begin position="772"/>
        <end position="794"/>
    </location>
</feature>
<dbReference type="FunFam" id="2.70.150.10:FF:000002">
    <property type="entry name" value="Copper-transporting ATPase 1, putative"/>
    <property type="match status" value="1"/>
</dbReference>
<dbReference type="InterPro" id="IPR036163">
    <property type="entry name" value="HMA_dom_sf"/>
</dbReference>
<dbReference type="CDD" id="cd02094">
    <property type="entry name" value="P-type_ATPase_Cu-like"/>
    <property type="match status" value="1"/>
</dbReference>
<keyword evidence="16 23" id="KW-1133">Transmembrane helix</keyword>
<dbReference type="InterPro" id="IPR023214">
    <property type="entry name" value="HAD_sf"/>
</dbReference>
<dbReference type="InterPro" id="IPR001757">
    <property type="entry name" value="P_typ_ATPase"/>
</dbReference>
<comment type="subcellular location">
    <subcellularLocation>
        <location evidence="1">Cell membrane</location>
        <topology evidence="1">Multi-pass membrane protein</topology>
    </subcellularLocation>
</comment>
<dbReference type="InterPro" id="IPR006122">
    <property type="entry name" value="HMA_Cu_ion-bd"/>
</dbReference>
<dbReference type="GO" id="GO:0005524">
    <property type="term" value="F:ATP binding"/>
    <property type="evidence" value="ECO:0007669"/>
    <property type="project" value="UniProtKB-UniRule"/>
</dbReference>
<dbReference type="FunFam" id="3.30.70.100:FF:000005">
    <property type="entry name" value="Copper-exporting P-type ATPase A"/>
    <property type="match status" value="2"/>
</dbReference>
<dbReference type="PROSITE" id="PS50846">
    <property type="entry name" value="HMA_2"/>
    <property type="match status" value="2"/>
</dbReference>
<dbReference type="Pfam" id="PF00403">
    <property type="entry name" value="HMA"/>
    <property type="match status" value="2"/>
</dbReference>
<proteinExistence type="inferred from homology"/>
<name>A0A1T4MHF3_9LACT</name>
<dbReference type="PROSITE" id="PS00154">
    <property type="entry name" value="ATPASE_E1_E2"/>
    <property type="match status" value="1"/>
</dbReference>
<keyword evidence="17" id="KW-0186">Copper</keyword>
<feature type="transmembrane region" description="Helical" evidence="23">
    <location>
        <begin position="800"/>
        <end position="820"/>
    </location>
</feature>
<dbReference type="PANTHER" id="PTHR43520:SF8">
    <property type="entry name" value="P-TYPE CU(+) TRANSPORTER"/>
    <property type="match status" value="1"/>
</dbReference>
<dbReference type="OrthoDB" id="9813266at2"/>
<dbReference type="GO" id="GO:0005507">
    <property type="term" value="F:copper ion binding"/>
    <property type="evidence" value="ECO:0007669"/>
    <property type="project" value="InterPro"/>
</dbReference>
<feature type="domain" description="HMA" evidence="24">
    <location>
        <begin position="1"/>
        <end position="67"/>
    </location>
</feature>
<dbReference type="SFLD" id="SFLDF00027">
    <property type="entry name" value="p-type_atpase"/>
    <property type="match status" value="1"/>
</dbReference>
<feature type="transmembrane region" description="Helical" evidence="23">
    <location>
        <begin position="428"/>
        <end position="451"/>
    </location>
</feature>
<evidence type="ECO:0000256" key="21">
    <source>
        <dbReference type="ARBA" id="ARBA00033239"/>
    </source>
</evidence>
<dbReference type="SUPFAM" id="SSF81653">
    <property type="entry name" value="Calcium ATPase, transduction domain A"/>
    <property type="match status" value="1"/>
</dbReference>
<dbReference type="PRINTS" id="PR00119">
    <property type="entry name" value="CATATPASE"/>
</dbReference>
<sequence>MKATYSVNGMTCAACASKIERKLNKLEGVHEAVVNLVTEKASVDFDEQKIDFDTMQKNVADLGYELYQNTTATVPNHSNVQNYQISGMTCAACASKIERKINQLDEVQEASVNLATEQMTVIWKEQFNESLIKNTVNNLGYSAEPILSAEDQYLENLAKKETEMKQKKRLLIQMSLFTLPLFYLTMAPMVGLPIPSFLEAHQHPNANVITQLLLTAPVLWLGRHILIRGFKALWHLAPNMDSLIAVGTSAAFIQGVVMTFLILTNRLHSEGHLELYFESAAVILTLMTLGKYLEDIAKGKTSAAVKNLMDLAPEEARRVKSDGQIETIPLSMVKIGDHLLVRPGESLGVDGHIIKGESAVDESMITGESIPINKKVGDTVTGGSINKNGSFTYEVTKIGQDTLISQIVRLVQEAQGSKAEIARLADTISLYFVPTVILIAILSGLTWYFVLGSSLDFALKIFISVLIIACPCALGLATPTAIMVGTGKAAQNGILFKNGAALESLHKADAILLDKTGTITEGIPTVTDIVTTDTISAEQFVQLVSAVEASSEHPLGEAIVRYAKDKGYHTNLTVSDFNSFTGQGVKATVDKQVVLIGNQSLFEGKVEIPQEALQQAKKMASQGRTPMYVAINQQYAGIIAVADPIKKHSQQAIKQLQHMKLQVYMVTGDNHHTANAIAQQVGIDQVFSEVLPEDKSNVVKKIQSRNHKVIMVGDGINDAPALAIADIGIAIGSGTDIAIESADTILMNNELSDVITAIDLSHQTLRNIKQNLFWAFAYNVIGIPVAMGIIFGLFDGPLLNPMVAALAMSFSSITVLLNALRLRFYQPDK</sequence>
<dbReference type="InterPro" id="IPR017969">
    <property type="entry name" value="Heavy-metal-associated_CS"/>
</dbReference>
<dbReference type="RefSeq" id="WP_078756155.1">
    <property type="nucleotide sequence ID" value="NZ_FUWO01000012.1"/>
</dbReference>
<dbReference type="FunFam" id="3.40.50.1000:FF:000144">
    <property type="entry name" value="copper-transporting ATPase 1 isoform X2"/>
    <property type="match status" value="1"/>
</dbReference>
<comment type="catalytic activity">
    <reaction evidence="22">
        <text>Cu(+)(in) + ATP + H2O = Cu(+)(out) + ADP + phosphate + H(+)</text>
        <dbReference type="Rhea" id="RHEA:25792"/>
        <dbReference type="ChEBI" id="CHEBI:15377"/>
        <dbReference type="ChEBI" id="CHEBI:15378"/>
        <dbReference type="ChEBI" id="CHEBI:30616"/>
        <dbReference type="ChEBI" id="CHEBI:43474"/>
        <dbReference type="ChEBI" id="CHEBI:49552"/>
        <dbReference type="ChEBI" id="CHEBI:456216"/>
        <dbReference type="EC" id="7.2.2.8"/>
    </reaction>
</comment>
<dbReference type="InterPro" id="IPR006121">
    <property type="entry name" value="HMA_dom"/>
</dbReference>
<evidence type="ECO:0000313" key="25">
    <source>
        <dbReference type="EMBL" id="SJZ66208.1"/>
    </source>
</evidence>
<dbReference type="GO" id="GO:0016887">
    <property type="term" value="F:ATP hydrolysis activity"/>
    <property type="evidence" value="ECO:0007669"/>
    <property type="project" value="InterPro"/>
</dbReference>
<dbReference type="InterPro" id="IPR044492">
    <property type="entry name" value="P_typ_ATPase_HD_dom"/>
</dbReference>
<keyword evidence="8 23" id="KW-0812">Transmembrane</keyword>
<keyword evidence="15" id="KW-1278">Translocase</keyword>
<dbReference type="InterPro" id="IPR023298">
    <property type="entry name" value="ATPase_P-typ_TM_dom_sf"/>
</dbReference>
<dbReference type="NCBIfam" id="TIGR01525">
    <property type="entry name" value="ATPase-IB_hvy"/>
    <property type="match status" value="1"/>
</dbReference>
<dbReference type="Pfam" id="PF00702">
    <property type="entry name" value="Hydrolase"/>
    <property type="match status" value="1"/>
</dbReference>
<evidence type="ECO:0000256" key="14">
    <source>
        <dbReference type="ARBA" id="ARBA00022842"/>
    </source>
</evidence>
<dbReference type="GO" id="GO:0140581">
    <property type="term" value="F:P-type monovalent copper transporter activity"/>
    <property type="evidence" value="ECO:0007669"/>
    <property type="project" value="UniProtKB-EC"/>
</dbReference>
<keyword evidence="6 23" id="KW-1003">Cell membrane</keyword>
<dbReference type="NCBIfam" id="TIGR01494">
    <property type="entry name" value="ATPase_P-type"/>
    <property type="match status" value="1"/>
</dbReference>
<evidence type="ECO:0000256" key="3">
    <source>
        <dbReference type="ARBA" id="ARBA00012517"/>
    </source>
</evidence>
<dbReference type="EC" id="7.2.2.8" evidence="3"/>
<keyword evidence="13 23" id="KW-0067">ATP-binding</keyword>
<dbReference type="PRINTS" id="PR00942">
    <property type="entry name" value="CUATPASEI"/>
</dbReference>
<dbReference type="InterPro" id="IPR018303">
    <property type="entry name" value="ATPase_P-typ_P_site"/>
</dbReference>
<keyword evidence="12" id="KW-0187">Copper transport</keyword>
<keyword evidence="10" id="KW-0677">Repeat</keyword>
<evidence type="ECO:0000256" key="20">
    <source>
        <dbReference type="ARBA" id="ARBA00029719"/>
    </source>
</evidence>
<evidence type="ECO:0000256" key="10">
    <source>
        <dbReference type="ARBA" id="ARBA00022737"/>
    </source>
</evidence>
<feature type="transmembrane region" description="Helical" evidence="23">
    <location>
        <begin position="206"/>
        <end position="222"/>
    </location>
</feature>